<dbReference type="EC" id="1.8.1.9" evidence="2"/>
<proteinExistence type="predicted"/>
<feature type="compositionally biased region" description="Basic and acidic residues" evidence="1">
    <location>
        <begin position="301"/>
        <end position="311"/>
    </location>
</feature>
<protein>
    <submittedName>
        <fullName evidence="2">Thioredoxin reductase</fullName>
        <ecNumber evidence="2">1.8.1.9</ecNumber>
    </submittedName>
</protein>
<dbReference type="GO" id="GO:0004791">
    <property type="term" value="F:thioredoxin-disulfide reductase (NADPH) activity"/>
    <property type="evidence" value="ECO:0007669"/>
    <property type="project" value="UniProtKB-EC"/>
</dbReference>
<feature type="compositionally biased region" description="Basic residues" evidence="1">
    <location>
        <begin position="426"/>
        <end position="440"/>
    </location>
</feature>
<feature type="compositionally biased region" description="Basic residues" evidence="1">
    <location>
        <begin position="221"/>
        <end position="241"/>
    </location>
</feature>
<name>A0A6J4RI13_9ACTN</name>
<reference evidence="2" key="1">
    <citation type="submission" date="2020-02" db="EMBL/GenBank/DDBJ databases">
        <authorList>
            <person name="Meier V. D."/>
        </authorList>
    </citation>
    <scope>NUCLEOTIDE SEQUENCE</scope>
    <source>
        <strain evidence="2">AVDCRST_MAG69</strain>
    </source>
</reference>
<feature type="region of interest" description="Disordered" evidence="1">
    <location>
        <begin position="414"/>
        <end position="569"/>
    </location>
</feature>
<evidence type="ECO:0000313" key="2">
    <source>
        <dbReference type="EMBL" id="CAA9474031.1"/>
    </source>
</evidence>
<feature type="compositionally biased region" description="Basic and acidic residues" evidence="1">
    <location>
        <begin position="477"/>
        <end position="514"/>
    </location>
</feature>
<keyword evidence="2" id="KW-0560">Oxidoreductase</keyword>
<dbReference type="AlphaFoldDB" id="A0A6J4RI13"/>
<feature type="compositionally biased region" description="Basic and acidic residues" evidence="1">
    <location>
        <begin position="441"/>
        <end position="457"/>
    </location>
</feature>
<feature type="region of interest" description="Disordered" evidence="1">
    <location>
        <begin position="1"/>
        <end position="396"/>
    </location>
</feature>
<evidence type="ECO:0000256" key="1">
    <source>
        <dbReference type="SAM" id="MobiDB-lite"/>
    </source>
</evidence>
<gene>
    <name evidence="2" type="ORF">AVDCRST_MAG69-293</name>
</gene>
<dbReference type="EMBL" id="CADCVP010000040">
    <property type="protein sequence ID" value="CAA9474031.1"/>
    <property type="molecule type" value="Genomic_DNA"/>
</dbReference>
<sequence>GDDGGDRPGRPVRGARLRAARAAVPGGGGRPPRSRRVRRARGRRARAVRGAGGPHRTGQAGRRDRARRRSSEPGRHLRRGPHRARHRLPRRLPRRRGLAGHADRGARLPRGRGAGARRRPGGRAAGVASHERAAGPAGHRGGAATSAGDRRRAPLGRLLHRPAALPRAQSGDPQVAHAGRAGSRRPLGWAAAGRRGPTGDPGRGRQDGHPAEAAQGGGSARPRHRGRRRRIRHGHRGRRAGGPRGRGVRSLGGASHHRGGARGARRPGRHVLADRELPRLPVRRVGRGAREPCPAAGAKARGRDPGDALHRADRRRITSAAPRRRRRPAGADDHPRVRCHVAAAAGGRVRPIGRQGRLLRRRPQRGGQHPWPRRPRGGRRQLGRPGRPLLLHPRPDGHDPLPWRLARAQHVALPGRPAGCAPEHRRAVRRRGRGGARRLLARGDRPSGAGDRRDGSSRLRGALPVHRRRRPDGVASARDRPRPSGLRADRLGHARDGTLDARARSLPAGDERAGHLRVRRCAPGAGQAGRRRRRRGQHGHRLRAPVPQGRPGRRRGVYRPAGFRVREAL</sequence>
<feature type="non-terminal residue" evidence="2">
    <location>
        <position position="569"/>
    </location>
</feature>
<feature type="compositionally biased region" description="Basic residues" evidence="1">
    <location>
        <begin position="76"/>
        <end position="98"/>
    </location>
</feature>
<feature type="non-terminal residue" evidence="2">
    <location>
        <position position="1"/>
    </location>
</feature>
<feature type="compositionally biased region" description="Basic residues" evidence="1">
    <location>
        <begin position="107"/>
        <end position="121"/>
    </location>
</feature>
<accession>A0A6J4RI13</accession>
<feature type="compositionally biased region" description="Low complexity" evidence="1">
    <location>
        <begin position="383"/>
        <end position="392"/>
    </location>
</feature>
<feature type="compositionally biased region" description="Basic residues" evidence="1">
    <location>
        <begin position="255"/>
        <end position="269"/>
    </location>
</feature>
<feature type="compositionally biased region" description="Basic residues" evidence="1">
    <location>
        <begin position="371"/>
        <end position="382"/>
    </location>
</feature>
<feature type="compositionally biased region" description="Basic residues" evidence="1">
    <location>
        <begin position="529"/>
        <end position="543"/>
    </location>
</feature>
<organism evidence="2">
    <name type="scientific">uncultured Solirubrobacteraceae bacterium</name>
    <dbReference type="NCBI Taxonomy" id="1162706"/>
    <lineage>
        <taxon>Bacteria</taxon>
        <taxon>Bacillati</taxon>
        <taxon>Actinomycetota</taxon>
        <taxon>Thermoleophilia</taxon>
        <taxon>Solirubrobacterales</taxon>
        <taxon>Solirubrobacteraceae</taxon>
        <taxon>environmental samples</taxon>
    </lineage>
</organism>
<feature type="compositionally biased region" description="Basic residues" evidence="1">
    <location>
        <begin position="32"/>
        <end position="47"/>
    </location>
</feature>